<dbReference type="PANTHER" id="PTHR46268">
    <property type="entry name" value="STRESS RESPONSE PROTEIN NHAX"/>
    <property type="match status" value="1"/>
</dbReference>
<dbReference type="Gene3D" id="3.40.50.620">
    <property type="entry name" value="HUPs"/>
    <property type="match status" value="2"/>
</dbReference>
<keyword evidence="6" id="KW-1185">Reference proteome</keyword>
<dbReference type="PANTHER" id="PTHR46268:SF27">
    <property type="entry name" value="UNIVERSAL STRESS PROTEIN RV2623"/>
    <property type="match status" value="1"/>
</dbReference>
<dbReference type="AlphaFoldDB" id="A0A1G9MJ25"/>
<protein>
    <submittedName>
        <fullName evidence="5">Nucleotide-binding universal stress protein, UspA family</fullName>
    </submittedName>
</protein>
<dbReference type="GO" id="GO:0005524">
    <property type="term" value="F:ATP binding"/>
    <property type="evidence" value="ECO:0007669"/>
    <property type="project" value="UniProtKB-KW"/>
</dbReference>
<evidence type="ECO:0000313" key="6">
    <source>
        <dbReference type="Proteomes" id="UP000183200"/>
    </source>
</evidence>
<evidence type="ECO:0000256" key="3">
    <source>
        <dbReference type="ARBA" id="ARBA00022840"/>
    </source>
</evidence>
<proteinExistence type="inferred from homology"/>
<organism evidence="5 6">
    <name type="scientific">Pedobacter steynii</name>
    <dbReference type="NCBI Taxonomy" id="430522"/>
    <lineage>
        <taxon>Bacteria</taxon>
        <taxon>Pseudomonadati</taxon>
        <taxon>Bacteroidota</taxon>
        <taxon>Sphingobacteriia</taxon>
        <taxon>Sphingobacteriales</taxon>
        <taxon>Sphingobacteriaceae</taxon>
        <taxon>Pedobacter</taxon>
    </lineage>
</organism>
<dbReference type="SUPFAM" id="SSF52402">
    <property type="entry name" value="Adenine nucleotide alpha hydrolases-like"/>
    <property type="match status" value="2"/>
</dbReference>
<feature type="domain" description="UspA" evidence="4">
    <location>
        <begin position="1"/>
        <end position="141"/>
    </location>
</feature>
<dbReference type="InterPro" id="IPR014729">
    <property type="entry name" value="Rossmann-like_a/b/a_fold"/>
</dbReference>
<dbReference type="Pfam" id="PF00582">
    <property type="entry name" value="Usp"/>
    <property type="match status" value="1"/>
</dbReference>
<gene>
    <name evidence="5" type="ORF">SAMN05421820_10230</name>
</gene>
<accession>A0A1G9MJ25</accession>
<dbReference type="OrthoDB" id="9788959at2"/>
<dbReference type="PRINTS" id="PR01438">
    <property type="entry name" value="UNVRSLSTRESS"/>
</dbReference>
<keyword evidence="3" id="KW-0067">ATP-binding</keyword>
<keyword evidence="2" id="KW-0547">Nucleotide-binding</keyword>
<dbReference type="InterPro" id="IPR006015">
    <property type="entry name" value="Universal_stress_UspA"/>
</dbReference>
<reference evidence="6" key="1">
    <citation type="submission" date="2016-10" db="EMBL/GenBank/DDBJ databases">
        <authorList>
            <person name="Varghese N."/>
            <person name="Submissions S."/>
        </authorList>
    </citation>
    <scope>NUCLEOTIDE SEQUENCE [LARGE SCALE GENOMIC DNA]</scope>
    <source>
        <strain evidence="6">DSM 19110</strain>
    </source>
</reference>
<dbReference type="RefSeq" id="WP_074604969.1">
    <property type="nucleotide sequence ID" value="NZ_FNGY01000002.1"/>
</dbReference>
<dbReference type="EMBL" id="FNGY01000002">
    <property type="protein sequence ID" value="SDL74268.1"/>
    <property type="molecule type" value="Genomic_DNA"/>
</dbReference>
<dbReference type="CDD" id="cd00293">
    <property type="entry name" value="USP-like"/>
    <property type="match status" value="1"/>
</dbReference>
<dbReference type="Proteomes" id="UP000183200">
    <property type="component" value="Unassembled WGS sequence"/>
</dbReference>
<dbReference type="InterPro" id="IPR006016">
    <property type="entry name" value="UspA"/>
</dbReference>
<name>A0A1G9MJ25_9SPHI</name>
<evidence type="ECO:0000313" key="5">
    <source>
        <dbReference type="EMBL" id="SDL74268.1"/>
    </source>
</evidence>
<evidence type="ECO:0000256" key="1">
    <source>
        <dbReference type="ARBA" id="ARBA00008791"/>
    </source>
</evidence>
<evidence type="ECO:0000259" key="4">
    <source>
        <dbReference type="Pfam" id="PF00582"/>
    </source>
</evidence>
<sequence length="274" mass="30350">MKQILVATDFSNSAGNAMAYAMTLAKILKMEIVAIHAIHPTEGINNSTYNAIFIEDYYQNKREALKEWAAAFSKDKANAGVKVSSICDVGFLKTVIGKHVKNNAVELLVMGITGSTGISGIVGSNASMIVTKLKVPTLIIPLESIFPTEPLITLATDYETRLSPKDVNALNEMIKGFNSKKIQVVYVAEKSDQAHIKTGERRIRKLIDQKTDIDFNYISDSSASHGIMEFITESHTDILCLVKHHHNILYRLFTRSTVNQVMNKSVKAILVLHE</sequence>
<evidence type="ECO:0000256" key="2">
    <source>
        <dbReference type="ARBA" id="ARBA00022741"/>
    </source>
</evidence>
<comment type="similarity">
    <text evidence="1">Belongs to the universal stress protein A family.</text>
</comment>